<keyword evidence="1" id="KW-1133">Transmembrane helix</keyword>
<evidence type="ECO:0000313" key="2">
    <source>
        <dbReference type="EMBL" id="NMH26876.1"/>
    </source>
</evidence>
<gene>
    <name evidence="2" type="ORF">G6047_02425</name>
</gene>
<feature type="transmembrane region" description="Helical" evidence="1">
    <location>
        <begin position="123"/>
        <end position="144"/>
    </location>
</feature>
<accession>A0A972JF54</accession>
<dbReference type="AlphaFoldDB" id="A0A972JF54"/>
<feature type="transmembrane region" description="Helical" evidence="1">
    <location>
        <begin position="80"/>
        <end position="103"/>
    </location>
</feature>
<feature type="transmembrane region" description="Helical" evidence="1">
    <location>
        <begin position="164"/>
        <end position="187"/>
    </location>
</feature>
<evidence type="ECO:0008006" key="4">
    <source>
        <dbReference type="Google" id="ProtNLM"/>
    </source>
</evidence>
<keyword evidence="1" id="KW-0812">Transmembrane</keyword>
<dbReference type="EMBL" id="JAAMPU010000097">
    <property type="protein sequence ID" value="NMH26876.1"/>
    <property type="molecule type" value="Genomic_DNA"/>
</dbReference>
<sequence>MTTAPYTGTWPQWQKIAFRFCFIYFGLYILSTSFSDFGTLMTYLTKFQVLIADTLVYGFNDHILHFKKELVPLAGSGDTSYGWVQLILYLILAFVGTIIWSILDYKRTNYRKLDFVLWNSIRYYVCFMAFSYGIIKVFLMQMSFPLLSQLATPLGDFLPMRLSWMFIGYSNGYQFFSGLMELTVFGLLLFRRTVLLGLFIGLGVFVNVLLLNLCYDIPVKLFSAHLVAMCLFLISPDLTRLYHFFICNRTTAISAKYHFSSARKWMRVTRIGLKVIFFVMIGLVFKESYDYYAEKPPKPSLYGVYDVDTYVRNRDTIPVLAKDSIIWKDVIFDRFRMVSVNSTDTVLRQNYRRGYFYYKQDSLAGTLDCYKWDHGDSTYLWKIKYRKEKDRIYLQYKSGADSIRISLRDNHRKFQLERREFHWLSESNR</sequence>
<reference evidence="2" key="1">
    <citation type="submission" date="2020-02" db="EMBL/GenBank/DDBJ databases">
        <title>Flavobacterium sp. genome.</title>
        <authorList>
            <person name="Jung H.S."/>
            <person name="Baek J.H."/>
            <person name="Jeon C.O."/>
        </authorList>
    </citation>
    <scope>NUCLEOTIDE SEQUENCE</scope>
    <source>
        <strain evidence="2">SE-s28</strain>
    </source>
</reference>
<dbReference type="RefSeq" id="WP_169525885.1">
    <property type="nucleotide sequence ID" value="NZ_JAAMPU010000097.1"/>
</dbReference>
<feature type="transmembrane region" description="Helical" evidence="1">
    <location>
        <begin position="268"/>
        <end position="285"/>
    </location>
</feature>
<feature type="transmembrane region" description="Helical" evidence="1">
    <location>
        <begin position="225"/>
        <end position="247"/>
    </location>
</feature>
<name>A0A972JF54_9FLAO</name>
<dbReference type="Proteomes" id="UP000712080">
    <property type="component" value="Unassembled WGS sequence"/>
</dbReference>
<feature type="transmembrane region" description="Helical" evidence="1">
    <location>
        <begin position="194"/>
        <end position="213"/>
    </location>
</feature>
<keyword evidence="3" id="KW-1185">Reference proteome</keyword>
<protein>
    <recommendedName>
        <fullName evidence="4">DoxX family protein</fullName>
    </recommendedName>
</protein>
<evidence type="ECO:0000313" key="3">
    <source>
        <dbReference type="Proteomes" id="UP000712080"/>
    </source>
</evidence>
<proteinExistence type="predicted"/>
<organism evidence="2 3">
    <name type="scientific">Flavobacterium silvaticum</name>
    <dbReference type="NCBI Taxonomy" id="1852020"/>
    <lineage>
        <taxon>Bacteria</taxon>
        <taxon>Pseudomonadati</taxon>
        <taxon>Bacteroidota</taxon>
        <taxon>Flavobacteriia</taxon>
        <taxon>Flavobacteriales</taxon>
        <taxon>Flavobacteriaceae</taxon>
        <taxon>Flavobacterium</taxon>
    </lineage>
</organism>
<comment type="caution">
    <text evidence="2">The sequence shown here is derived from an EMBL/GenBank/DDBJ whole genome shotgun (WGS) entry which is preliminary data.</text>
</comment>
<keyword evidence="1" id="KW-0472">Membrane</keyword>
<evidence type="ECO:0000256" key="1">
    <source>
        <dbReference type="SAM" id="Phobius"/>
    </source>
</evidence>